<name>A0A1H9KP63_BUTFI</name>
<evidence type="ECO:0000313" key="1">
    <source>
        <dbReference type="EMBL" id="SER00715.1"/>
    </source>
</evidence>
<dbReference type="InterPro" id="IPR010133">
    <property type="entry name" value="Bacteriocin_signal_seq"/>
</dbReference>
<accession>A0A1H9KP63</accession>
<proteinExistence type="predicted"/>
<gene>
    <name evidence="1" type="ORF">SAMN04487884_101118</name>
</gene>
<dbReference type="AlphaFoldDB" id="A0A1H9KP63"/>
<dbReference type="EMBL" id="FOGJ01000001">
    <property type="protein sequence ID" value="SER00715.1"/>
    <property type="molecule type" value="Genomic_DNA"/>
</dbReference>
<dbReference type="RefSeq" id="WP_022758840.1">
    <property type="nucleotide sequence ID" value="NZ_FOGJ01000001.1"/>
</dbReference>
<dbReference type="Proteomes" id="UP000182584">
    <property type="component" value="Unassembled WGS sequence"/>
</dbReference>
<dbReference type="NCBIfam" id="TIGR01847">
    <property type="entry name" value="bacteriocin_sig"/>
    <property type="match status" value="1"/>
</dbReference>
<organism evidence="1 2">
    <name type="scientific">Butyrivibrio fibrisolvens</name>
    <dbReference type="NCBI Taxonomy" id="831"/>
    <lineage>
        <taxon>Bacteria</taxon>
        <taxon>Bacillati</taxon>
        <taxon>Bacillota</taxon>
        <taxon>Clostridia</taxon>
        <taxon>Lachnospirales</taxon>
        <taxon>Lachnospiraceae</taxon>
        <taxon>Butyrivibrio</taxon>
    </lineage>
</organism>
<evidence type="ECO:0000313" key="2">
    <source>
        <dbReference type="Proteomes" id="UP000182584"/>
    </source>
</evidence>
<sequence>MNTISDKELENIVGGITGTANKKSAYYDQEDLVCNSCYFEPSKSGLKCLKGDTCPKCHKGTLIYAKG</sequence>
<protein>
    <submittedName>
        <fullName evidence="1">Bacteriocin-type signal sequence-containing protein</fullName>
    </submittedName>
</protein>
<reference evidence="1 2" key="1">
    <citation type="submission" date="2016-10" db="EMBL/GenBank/DDBJ databases">
        <authorList>
            <person name="de Groot N.N."/>
        </authorList>
    </citation>
    <scope>NUCLEOTIDE SEQUENCE [LARGE SCALE GENOMIC DNA]</scope>
    <source>
        <strain evidence="1 2">AR40</strain>
    </source>
</reference>